<sequence>MRKKQHSRRLFFGGCPKTLLKDSIAVDNGLNKYFSKTI</sequence>
<dbReference type="EMBL" id="JXLP01000019">
    <property type="protein sequence ID" value="KIL76912.1"/>
    <property type="molecule type" value="Genomic_DNA"/>
</dbReference>
<evidence type="ECO:0008006" key="3">
    <source>
        <dbReference type="Google" id="ProtNLM"/>
    </source>
</evidence>
<accession>A0ABR5AQ70</accession>
<reference evidence="1 2" key="1">
    <citation type="submission" date="2015-01" db="EMBL/GenBank/DDBJ databases">
        <title>Genome Assembly of Bacillus badius MTCC 1458.</title>
        <authorList>
            <person name="Verma A."/>
            <person name="Khatri I."/>
            <person name="Mual P."/>
            <person name="Subramanian S."/>
            <person name="Krishnamurthi S."/>
        </authorList>
    </citation>
    <scope>NUCLEOTIDE SEQUENCE [LARGE SCALE GENOMIC DNA]</scope>
    <source>
        <strain evidence="1 2">MTCC 1458</strain>
    </source>
</reference>
<dbReference type="Proteomes" id="UP000031982">
    <property type="component" value="Unassembled WGS sequence"/>
</dbReference>
<evidence type="ECO:0000313" key="1">
    <source>
        <dbReference type="EMBL" id="KIL76912.1"/>
    </source>
</evidence>
<protein>
    <recommendedName>
        <fullName evidence="3">Ribose 5-phosphate isomerase B</fullName>
    </recommendedName>
</protein>
<proteinExistence type="predicted"/>
<gene>
    <name evidence="1" type="ORF">SD77_1872</name>
</gene>
<comment type="caution">
    <text evidence="1">The sequence shown here is derived from an EMBL/GenBank/DDBJ whole genome shotgun (WGS) entry which is preliminary data.</text>
</comment>
<name>A0ABR5AQ70_BACBA</name>
<evidence type="ECO:0000313" key="2">
    <source>
        <dbReference type="Proteomes" id="UP000031982"/>
    </source>
</evidence>
<keyword evidence="2" id="KW-1185">Reference proteome</keyword>
<organism evidence="1 2">
    <name type="scientific">Bacillus badius</name>
    <dbReference type="NCBI Taxonomy" id="1455"/>
    <lineage>
        <taxon>Bacteria</taxon>
        <taxon>Bacillati</taxon>
        <taxon>Bacillota</taxon>
        <taxon>Bacilli</taxon>
        <taxon>Bacillales</taxon>
        <taxon>Bacillaceae</taxon>
        <taxon>Pseudobacillus</taxon>
    </lineage>
</organism>